<comment type="caution">
    <text evidence="2">The sequence shown here is derived from an EMBL/GenBank/DDBJ whole genome shotgun (WGS) entry which is preliminary data.</text>
</comment>
<name>A0A4U3AGE3_BACMY</name>
<proteinExistence type="predicted"/>
<keyword evidence="2" id="KW-0547">Nucleotide-binding</keyword>
<reference evidence="2 3" key="1">
    <citation type="journal article" date="2019" name="Environ. Microbiol.">
        <title>An active ?-lactamase is a part of an orchestrated cell wall stress resistance network of Bacillus subtilis and related rhizosphere species.</title>
        <authorList>
            <person name="Bucher T."/>
            <person name="Keren-Paz A."/>
            <person name="Hausser J."/>
            <person name="Olender T."/>
            <person name="Cytryn E."/>
            <person name="Kolodkin-Gal I."/>
        </authorList>
    </citation>
    <scope>NUCLEOTIDE SEQUENCE [LARGE SCALE GENOMIC DNA]</scope>
    <source>
        <strain evidence="2 3">I186</strain>
    </source>
</reference>
<dbReference type="EMBL" id="SZOD01000064">
    <property type="protein sequence ID" value="TKI87127.1"/>
    <property type="molecule type" value="Genomic_DNA"/>
</dbReference>
<evidence type="ECO:0000313" key="2">
    <source>
        <dbReference type="EMBL" id="TKI87127.1"/>
    </source>
</evidence>
<accession>A0A4U3AGE3</accession>
<dbReference type="AlphaFoldDB" id="A0A4U3AGE3"/>
<feature type="non-terminal residue" evidence="2">
    <location>
        <position position="28"/>
    </location>
</feature>
<evidence type="ECO:0000256" key="1">
    <source>
        <dbReference type="SAM" id="MobiDB-lite"/>
    </source>
</evidence>
<dbReference type="GO" id="GO:0005524">
    <property type="term" value="F:ATP binding"/>
    <property type="evidence" value="ECO:0007669"/>
    <property type="project" value="UniProtKB-KW"/>
</dbReference>
<protein>
    <submittedName>
        <fullName evidence="2">Bacitracin ABC transporter ATP-binding protein</fullName>
    </submittedName>
</protein>
<feature type="region of interest" description="Disordered" evidence="1">
    <location>
        <begin position="1"/>
        <end position="28"/>
    </location>
</feature>
<gene>
    <name evidence="2" type="ORF">FC701_03050</name>
</gene>
<evidence type="ECO:0000313" key="3">
    <source>
        <dbReference type="Proteomes" id="UP000305524"/>
    </source>
</evidence>
<sequence length="28" mass="3141">MSKPVVNVKNVQKIYGKKDENQSHALKG</sequence>
<organism evidence="2 3">
    <name type="scientific">Bacillus mycoides</name>
    <dbReference type="NCBI Taxonomy" id="1405"/>
    <lineage>
        <taxon>Bacteria</taxon>
        <taxon>Bacillati</taxon>
        <taxon>Bacillota</taxon>
        <taxon>Bacilli</taxon>
        <taxon>Bacillales</taxon>
        <taxon>Bacillaceae</taxon>
        <taxon>Bacillus</taxon>
        <taxon>Bacillus cereus group</taxon>
    </lineage>
</organism>
<keyword evidence="2" id="KW-0067">ATP-binding</keyword>
<dbReference type="Proteomes" id="UP000305524">
    <property type="component" value="Unassembled WGS sequence"/>
</dbReference>